<accession>A0A9X0AJC8</accession>
<dbReference type="Proteomes" id="UP001152300">
    <property type="component" value="Unassembled WGS sequence"/>
</dbReference>
<dbReference type="PANTHER" id="PTHR13884">
    <property type="entry name" value="DUF853 DOMAIN-CONTAINING PROTEIN"/>
    <property type="match status" value="1"/>
</dbReference>
<sequence length="543" mass="59166">MPKTTPLKLDKFNIHKLLIDHLNLLQIEPELQEVQAAPIFTVPVFEHVEKGLSDSSKSRFPQYGLLGGLSEILNKKTTVSNNSQDPRIFFNIASPSSTFVCGSQGSGKSHTLSCLLENCLFSSKASKLVNPLTGLVLHYDTFISDAGGSPCEAAFLSSNPDIKVRVLCSPANIHTIKRAYSGLNVQIEPLRINESDLNTKRMLDLMAVNQDDGPMPLYLHVVNRILRDMRIEQQKAETTFDYQSFKLQLMGAGMTPAQMGPLNQRLDTLESFMPKAQTGAEQSYMRKGGFQGKGKEKVQGKVQGKVQEKVQGKVQGNVQGKVQGKAAGKGGNDWTPKPGRLTIVDLSCPCITSEGACSLFNICLSIFLEQSIDVGRVIALDEAHKYMNTSAEASTLRNTLLSTVRLQRHLGARVIISTQEPTISPSLLDLSSVVIVHRFTSPEWLNSLKRHLAGAASDLLDGDNTDSNGLASSKGKGDGTKRLFAEIVKLRVGEALLFSPNAMIDVEVDSNGKVTLKKLGDGFLKIRVRMRLTADGGKSIMAT</sequence>
<dbReference type="Gene3D" id="3.40.50.300">
    <property type="entry name" value="P-loop containing nucleotide triphosphate hydrolases"/>
    <property type="match status" value="1"/>
</dbReference>
<name>A0A9X0AJC8_9HELO</name>
<dbReference type="OrthoDB" id="2316594at2759"/>
<organism evidence="1 2">
    <name type="scientific">Sclerotinia nivalis</name>
    <dbReference type="NCBI Taxonomy" id="352851"/>
    <lineage>
        <taxon>Eukaryota</taxon>
        <taxon>Fungi</taxon>
        <taxon>Dikarya</taxon>
        <taxon>Ascomycota</taxon>
        <taxon>Pezizomycotina</taxon>
        <taxon>Leotiomycetes</taxon>
        <taxon>Helotiales</taxon>
        <taxon>Sclerotiniaceae</taxon>
        <taxon>Sclerotinia</taxon>
    </lineage>
</organism>
<comment type="caution">
    <text evidence="1">The sequence shown here is derived from an EMBL/GenBank/DDBJ whole genome shotgun (WGS) entry which is preliminary data.</text>
</comment>
<reference evidence="1" key="1">
    <citation type="submission" date="2022-11" db="EMBL/GenBank/DDBJ databases">
        <title>Genome Resource of Sclerotinia nivalis Strain SnTB1, a Plant Pathogen Isolated from American Ginseng.</title>
        <authorList>
            <person name="Fan S."/>
        </authorList>
    </citation>
    <scope>NUCLEOTIDE SEQUENCE</scope>
    <source>
        <strain evidence="1">SnTB1</strain>
    </source>
</reference>
<dbReference type="EMBL" id="JAPEIS010000009">
    <property type="protein sequence ID" value="KAJ8063414.1"/>
    <property type="molecule type" value="Genomic_DNA"/>
</dbReference>
<keyword evidence="2" id="KW-1185">Reference proteome</keyword>
<dbReference type="SUPFAM" id="SSF52540">
    <property type="entry name" value="P-loop containing nucleoside triphosphate hydrolases"/>
    <property type="match status" value="1"/>
</dbReference>
<evidence type="ECO:0008006" key="3">
    <source>
        <dbReference type="Google" id="ProtNLM"/>
    </source>
</evidence>
<protein>
    <recommendedName>
        <fullName evidence="3">P-loop containing nucleoside triphosphate hydrolase protein</fullName>
    </recommendedName>
</protein>
<dbReference type="InterPro" id="IPR053236">
    <property type="entry name" value="Cornifin"/>
</dbReference>
<dbReference type="PANTHER" id="PTHR13884:SF16">
    <property type="entry name" value="AAA+ ATPASE DOMAIN-CONTAINING PROTEIN-RELATED"/>
    <property type="match status" value="1"/>
</dbReference>
<gene>
    <name evidence="1" type="ORF">OCU04_008634</name>
</gene>
<dbReference type="InterPro" id="IPR027417">
    <property type="entry name" value="P-loop_NTPase"/>
</dbReference>
<proteinExistence type="predicted"/>
<evidence type="ECO:0000313" key="1">
    <source>
        <dbReference type="EMBL" id="KAJ8063414.1"/>
    </source>
</evidence>
<dbReference type="AlphaFoldDB" id="A0A9X0AJC8"/>
<evidence type="ECO:0000313" key="2">
    <source>
        <dbReference type="Proteomes" id="UP001152300"/>
    </source>
</evidence>